<evidence type="ECO:0000256" key="8">
    <source>
        <dbReference type="PIRSR" id="PIRSR006487-1"/>
    </source>
</evidence>
<dbReference type="InterPro" id="IPR029043">
    <property type="entry name" value="GcvT/YgfZ_C"/>
</dbReference>
<dbReference type="KEGG" id="tnp:Tnap_0841"/>
<dbReference type="InterPro" id="IPR027266">
    <property type="entry name" value="TrmE/GcvT-like"/>
</dbReference>
<evidence type="ECO:0000256" key="2">
    <source>
        <dbReference type="ARBA" id="ARBA00012616"/>
    </source>
</evidence>
<dbReference type="NCBIfam" id="TIGR00528">
    <property type="entry name" value="gcvT"/>
    <property type="match status" value="1"/>
</dbReference>
<dbReference type="NCBIfam" id="NF001567">
    <property type="entry name" value="PRK00389.1"/>
    <property type="match status" value="1"/>
</dbReference>
<gene>
    <name evidence="7" type="primary">gcvT</name>
    <name evidence="11" type="ordered locus">Tnap_0841</name>
</gene>
<evidence type="ECO:0000256" key="4">
    <source>
        <dbReference type="ARBA" id="ARBA00022679"/>
    </source>
</evidence>
<name>D2C7J7_THEP2</name>
<keyword evidence="3 7" id="KW-0032">Aminotransferase</keyword>
<dbReference type="AlphaFoldDB" id="D2C7J7"/>
<keyword evidence="4 7" id="KW-0808">Transferase</keyword>
<dbReference type="SUPFAM" id="SSF101790">
    <property type="entry name" value="Aminomethyltransferase beta-barrel domain"/>
    <property type="match status" value="1"/>
</dbReference>
<feature type="domain" description="Aminomethyltransferase C-terminal" evidence="10">
    <location>
        <begin position="279"/>
        <end position="356"/>
    </location>
</feature>
<organism evidence="11 12">
    <name type="scientific">Thermotoga petrophila (strain ATCC BAA-489 / DSM 13996 / JCM 10882 / RKU-10)</name>
    <name type="common">Thermotoga naphthophila</name>
    <dbReference type="NCBI Taxonomy" id="590168"/>
    <lineage>
        <taxon>Bacteria</taxon>
        <taxon>Thermotogati</taxon>
        <taxon>Thermotogota</taxon>
        <taxon>Thermotogae</taxon>
        <taxon>Thermotogales</taxon>
        <taxon>Thermotogaceae</taxon>
        <taxon>Thermotoga</taxon>
    </lineage>
</organism>
<dbReference type="Gene3D" id="3.30.1360.120">
    <property type="entry name" value="Probable tRNA modification gtpase trme, domain 1"/>
    <property type="match status" value="1"/>
</dbReference>
<dbReference type="Gene3D" id="3.30.70.1400">
    <property type="entry name" value="Aminomethyltransferase beta-barrel domains"/>
    <property type="match status" value="1"/>
</dbReference>
<dbReference type="HOGENOM" id="CLU_007884_10_2_0"/>
<dbReference type="InterPro" id="IPR013977">
    <property type="entry name" value="GcvT_C"/>
</dbReference>
<dbReference type="GO" id="GO:0005960">
    <property type="term" value="C:glycine cleavage complex"/>
    <property type="evidence" value="ECO:0007669"/>
    <property type="project" value="InterPro"/>
</dbReference>
<feature type="binding site" evidence="8">
    <location>
        <position position="195"/>
    </location>
    <ligand>
        <name>substrate</name>
    </ligand>
</feature>
<dbReference type="Gene3D" id="2.40.30.110">
    <property type="entry name" value="Aminomethyltransferase beta-barrel domains"/>
    <property type="match status" value="1"/>
</dbReference>
<dbReference type="Proteomes" id="UP000000940">
    <property type="component" value="Chromosome"/>
</dbReference>
<dbReference type="GO" id="GO:0004047">
    <property type="term" value="F:aminomethyltransferase activity"/>
    <property type="evidence" value="ECO:0007669"/>
    <property type="project" value="UniProtKB-UniRule"/>
</dbReference>
<dbReference type="GO" id="GO:0019464">
    <property type="term" value="P:glycine decarboxylation via glycine cleavage system"/>
    <property type="evidence" value="ECO:0007669"/>
    <property type="project" value="UniProtKB-UniRule"/>
</dbReference>
<accession>D2C7J7</accession>
<dbReference type="EMBL" id="CP001839">
    <property type="protein sequence ID" value="ADA66933.1"/>
    <property type="molecule type" value="Genomic_DNA"/>
</dbReference>
<dbReference type="Gene3D" id="4.10.1250.10">
    <property type="entry name" value="Aminomethyltransferase fragment"/>
    <property type="match status" value="1"/>
</dbReference>
<evidence type="ECO:0000256" key="5">
    <source>
        <dbReference type="ARBA" id="ARBA00031395"/>
    </source>
</evidence>
<evidence type="ECO:0000256" key="1">
    <source>
        <dbReference type="ARBA" id="ARBA00008609"/>
    </source>
</evidence>
<dbReference type="Pfam" id="PF08669">
    <property type="entry name" value="GCV_T_C"/>
    <property type="match status" value="1"/>
</dbReference>
<dbReference type="FunFam" id="3.30.70.1400:FF:000001">
    <property type="entry name" value="Aminomethyltransferase"/>
    <property type="match status" value="1"/>
</dbReference>
<dbReference type="InterPro" id="IPR006223">
    <property type="entry name" value="GcvT"/>
</dbReference>
<feature type="domain" description="GCVT N-terminal" evidence="9">
    <location>
        <begin position="6"/>
        <end position="262"/>
    </location>
</feature>
<dbReference type="GO" id="GO:0008483">
    <property type="term" value="F:transaminase activity"/>
    <property type="evidence" value="ECO:0007669"/>
    <property type="project" value="UniProtKB-KW"/>
</dbReference>
<evidence type="ECO:0000313" key="12">
    <source>
        <dbReference type="Proteomes" id="UP000000940"/>
    </source>
</evidence>
<dbReference type="HAMAP" id="MF_00259">
    <property type="entry name" value="GcvT"/>
    <property type="match status" value="1"/>
</dbReference>
<dbReference type="Pfam" id="PF01571">
    <property type="entry name" value="GCV_T"/>
    <property type="match status" value="1"/>
</dbReference>
<dbReference type="FunFam" id="2.40.30.110:FF:000003">
    <property type="entry name" value="Aminomethyltransferase"/>
    <property type="match status" value="1"/>
</dbReference>
<reference evidence="11 12" key="1">
    <citation type="submission" date="2009-12" db="EMBL/GenBank/DDBJ databases">
        <title>Complete sequence of Thermotoga petrophila RKU-1.</title>
        <authorList>
            <consortium name="US DOE Joint Genome Institute"/>
            <person name="Lucas S."/>
            <person name="Copeland A."/>
            <person name="Lapidus A."/>
            <person name="Glavina del Rio T."/>
            <person name="Dalin E."/>
            <person name="Tice H."/>
            <person name="Bruce D."/>
            <person name="Goodwin L."/>
            <person name="Pitluck S."/>
            <person name="Munk A.C."/>
            <person name="Brettin T."/>
            <person name="Detter J.C."/>
            <person name="Han C."/>
            <person name="Tapia R."/>
            <person name="Larimer F."/>
            <person name="Land M."/>
            <person name="Hauser L."/>
            <person name="Kyrpides N."/>
            <person name="Mikhailova N."/>
            <person name="Nelson K.E."/>
            <person name="Gogarten J.P."/>
            <person name="Noll K.M."/>
        </authorList>
    </citation>
    <scope>NUCLEOTIDE SEQUENCE [LARGE SCALE GENOMIC DNA]</scope>
    <source>
        <strain evidence="12">ATCC BAA-489 / DSM 13996 / JCM 10882 / RKU-10</strain>
    </source>
</reference>
<dbReference type="PANTHER" id="PTHR43757">
    <property type="entry name" value="AMINOMETHYLTRANSFERASE"/>
    <property type="match status" value="1"/>
</dbReference>
<dbReference type="InterPro" id="IPR022903">
    <property type="entry name" value="GcvT_bac"/>
</dbReference>
<dbReference type="RefSeq" id="WP_012896181.1">
    <property type="nucleotide sequence ID" value="NC_013642.1"/>
</dbReference>
<evidence type="ECO:0000313" key="11">
    <source>
        <dbReference type="EMBL" id="ADA66933.1"/>
    </source>
</evidence>
<dbReference type="SUPFAM" id="SSF103025">
    <property type="entry name" value="Folate-binding domain"/>
    <property type="match status" value="1"/>
</dbReference>
<dbReference type="PIRSF" id="PIRSF006487">
    <property type="entry name" value="GcvT"/>
    <property type="match status" value="1"/>
</dbReference>
<dbReference type="GO" id="GO:0005829">
    <property type="term" value="C:cytosol"/>
    <property type="evidence" value="ECO:0007669"/>
    <property type="project" value="TreeGrafter"/>
</dbReference>
<keyword evidence="12" id="KW-1185">Reference proteome</keyword>
<proteinExistence type="inferred from homology"/>
<dbReference type="FunFam" id="4.10.1250.10:FF:000001">
    <property type="entry name" value="Aminomethyltransferase"/>
    <property type="match status" value="1"/>
</dbReference>
<dbReference type="PANTHER" id="PTHR43757:SF2">
    <property type="entry name" value="AMINOMETHYLTRANSFERASE, MITOCHONDRIAL"/>
    <property type="match status" value="1"/>
</dbReference>
<dbReference type="InterPro" id="IPR006222">
    <property type="entry name" value="GCVT_N"/>
</dbReference>
<evidence type="ECO:0000256" key="6">
    <source>
        <dbReference type="ARBA" id="ARBA00047665"/>
    </source>
</evidence>
<protein>
    <recommendedName>
        <fullName evidence="2 7">Aminomethyltransferase</fullName>
        <ecNumber evidence="2 7">2.1.2.10</ecNumber>
    </recommendedName>
    <alternativeName>
        <fullName evidence="5 7">Glycine cleavage system T protein</fullName>
    </alternativeName>
</protein>
<comment type="function">
    <text evidence="7">The glycine cleavage system catalyzes the degradation of glycine.</text>
</comment>
<comment type="similarity">
    <text evidence="1 7">Belongs to the GcvT family.</text>
</comment>
<evidence type="ECO:0000259" key="10">
    <source>
        <dbReference type="Pfam" id="PF08669"/>
    </source>
</evidence>
<evidence type="ECO:0000259" key="9">
    <source>
        <dbReference type="Pfam" id="PF01571"/>
    </source>
</evidence>
<dbReference type="InterPro" id="IPR028896">
    <property type="entry name" value="GcvT/YgfZ/DmdA"/>
</dbReference>
<evidence type="ECO:0000256" key="7">
    <source>
        <dbReference type="HAMAP-Rule" id="MF_00259"/>
    </source>
</evidence>
<sequence length="364" mass="40289">MKRTPLFEKHVGLGAKMVDFAGWEMPLYYTSIFEEVMAVRKSVGMFDVSHMGEFLVKGPEAVSFIDFLITNDFSSLPDGKAIYSVMCNENGGIIDDLVVYKVSPDEALMVVNAANIEKDFNWIKSHSKNFDVEILNISDTTALIAFQGPEAQETLQELVEDSLEEIAYYSFRKSIVAGVEALVSRTGYTGEDGFELMVETEDAPKVWDALMNLLRKIDGRPAGLGARDVCRLEATYLLYGQDMDESTNPLEVGLSWVVKLDKDFVGKEALLKAKEKVERKLVALELSGKRIARKGYEVLKNGERVGEITSGNFSPTLGKSIALALVSKSVKVGDQLEVAFPGGKLVEALVVKKPFYRGSVRREV</sequence>
<comment type="subunit">
    <text evidence="7">The glycine cleavage system is composed of four proteins: P, T, L and H.</text>
</comment>
<evidence type="ECO:0000256" key="3">
    <source>
        <dbReference type="ARBA" id="ARBA00022576"/>
    </source>
</evidence>
<comment type="catalytic activity">
    <reaction evidence="6 7">
        <text>N(6)-[(R)-S(8)-aminomethyldihydrolipoyl]-L-lysyl-[protein] + (6S)-5,6,7,8-tetrahydrofolate = N(6)-[(R)-dihydrolipoyl]-L-lysyl-[protein] + (6R)-5,10-methylene-5,6,7,8-tetrahydrofolate + NH4(+)</text>
        <dbReference type="Rhea" id="RHEA:16945"/>
        <dbReference type="Rhea" id="RHEA-COMP:10475"/>
        <dbReference type="Rhea" id="RHEA-COMP:10492"/>
        <dbReference type="ChEBI" id="CHEBI:15636"/>
        <dbReference type="ChEBI" id="CHEBI:28938"/>
        <dbReference type="ChEBI" id="CHEBI:57453"/>
        <dbReference type="ChEBI" id="CHEBI:83100"/>
        <dbReference type="ChEBI" id="CHEBI:83143"/>
        <dbReference type="EC" id="2.1.2.10"/>
    </reaction>
</comment>
<dbReference type="EC" id="2.1.2.10" evidence="2 7"/>